<dbReference type="GO" id="GO:0000289">
    <property type="term" value="P:nuclear-transcribed mRNA poly(A) tail shortening"/>
    <property type="evidence" value="ECO:0007669"/>
    <property type="project" value="UniProtKB-ARBA"/>
</dbReference>
<dbReference type="KEGG" id="vnx:VNE69_12022"/>
<dbReference type="AlphaFoldDB" id="A0AAX4JGH9"/>
<evidence type="ECO:0000313" key="4">
    <source>
        <dbReference type="Proteomes" id="UP001334084"/>
    </source>
</evidence>
<dbReference type="GeneID" id="90542884"/>
<evidence type="ECO:0000313" key="3">
    <source>
        <dbReference type="EMBL" id="WUR05037.1"/>
    </source>
</evidence>
<keyword evidence="4" id="KW-1185">Reference proteome</keyword>
<dbReference type="Proteomes" id="UP001334084">
    <property type="component" value="Chromosome 12"/>
</dbReference>
<dbReference type="InterPro" id="IPR038635">
    <property type="entry name" value="CCR4-NOT_su2/3/5_C_sf"/>
</dbReference>
<dbReference type="Pfam" id="PF04153">
    <property type="entry name" value="NOT2_3_5_C"/>
    <property type="match status" value="1"/>
</dbReference>
<dbReference type="GO" id="GO:0030015">
    <property type="term" value="C:CCR4-NOT core complex"/>
    <property type="evidence" value="ECO:0007669"/>
    <property type="project" value="UniProtKB-ARBA"/>
</dbReference>
<dbReference type="InterPro" id="IPR007282">
    <property type="entry name" value="NOT2/3/5_C"/>
</dbReference>
<organism evidence="3 4">
    <name type="scientific">Vairimorpha necatrix</name>
    <dbReference type="NCBI Taxonomy" id="6039"/>
    <lineage>
        <taxon>Eukaryota</taxon>
        <taxon>Fungi</taxon>
        <taxon>Fungi incertae sedis</taxon>
        <taxon>Microsporidia</taxon>
        <taxon>Nosematidae</taxon>
        <taxon>Vairimorpha</taxon>
    </lineage>
</organism>
<name>A0AAX4JGH9_9MICR</name>
<feature type="region of interest" description="Disordered" evidence="1">
    <location>
        <begin position="1"/>
        <end position="23"/>
    </location>
</feature>
<proteinExistence type="predicted"/>
<feature type="compositionally biased region" description="Basic and acidic residues" evidence="1">
    <location>
        <begin position="11"/>
        <end position="20"/>
    </location>
</feature>
<evidence type="ECO:0000256" key="1">
    <source>
        <dbReference type="SAM" id="MobiDB-lite"/>
    </source>
</evidence>
<dbReference type="EMBL" id="CP142737">
    <property type="protein sequence ID" value="WUR05037.1"/>
    <property type="molecule type" value="Genomic_DNA"/>
</dbReference>
<accession>A0AAX4JGH9</accession>
<dbReference type="GO" id="GO:0006355">
    <property type="term" value="P:regulation of DNA-templated transcription"/>
    <property type="evidence" value="ECO:0007669"/>
    <property type="project" value="InterPro"/>
</dbReference>
<gene>
    <name evidence="3" type="ORF">VNE69_12022</name>
</gene>
<dbReference type="RefSeq" id="XP_065331182.1">
    <property type="nucleotide sequence ID" value="XM_065475110.1"/>
</dbReference>
<evidence type="ECO:0000259" key="2">
    <source>
        <dbReference type="Pfam" id="PF04153"/>
    </source>
</evidence>
<protein>
    <submittedName>
        <fullName evidence="3">General negative regulator of transcription</fullName>
    </submittedName>
</protein>
<feature type="domain" description="NOT2/NOT3/NOT5 C-terminal" evidence="2">
    <location>
        <begin position="46"/>
        <end position="145"/>
    </location>
</feature>
<reference evidence="3" key="1">
    <citation type="journal article" date="2024" name="BMC Genomics">
        <title>Functional annotation of a divergent genome using sequence and structure-based similarity.</title>
        <authorList>
            <person name="Svedberg D."/>
            <person name="Winiger R.R."/>
            <person name="Berg A."/>
            <person name="Sharma H."/>
            <person name="Tellgren-Roth C."/>
            <person name="Debrunner-Vossbrinck B.A."/>
            <person name="Vossbrinck C.R."/>
            <person name="Barandun J."/>
        </authorList>
    </citation>
    <scope>NUCLEOTIDE SEQUENCE</scope>
    <source>
        <strain evidence="3">Illinois isolate</strain>
    </source>
</reference>
<dbReference type="Gene3D" id="2.30.30.1020">
    <property type="entry name" value="CCR4-NOT complex subunit 2/3/5, C-terminal domain"/>
    <property type="match status" value="1"/>
</dbReference>
<sequence length="156" mass="18820">MTDLQNKLKKIQQDKSKDQDQLESEDLEEMIKLTLSQSYKDSSTYYKPSQLSQIIPECYKIINFDDKKFDLYNEETLFYIFYSFPNDEIQKQAFLGLIKRGYVYSKFYRCFVLLQEKVEVDNSKHVLSMFDPFNWSMIKREVLYDEKFVLSIETKL</sequence>